<organism evidence="1 3">
    <name type="scientific">Legionella beliardensis</name>
    <dbReference type="NCBI Taxonomy" id="91822"/>
    <lineage>
        <taxon>Bacteria</taxon>
        <taxon>Pseudomonadati</taxon>
        <taxon>Pseudomonadota</taxon>
        <taxon>Gammaproteobacteria</taxon>
        <taxon>Legionellales</taxon>
        <taxon>Legionellaceae</taxon>
        <taxon>Legionella</taxon>
    </lineage>
</organism>
<name>A0A378JNX3_9GAMM</name>
<dbReference type="AlphaFoldDB" id="A0A378JNX3"/>
<accession>A0A378JNX3</accession>
<reference evidence="1 3" key="1">
    <citation type="submission" date="2018-06" db="EMBL/GenBank/DDBJ databases">
        <authorList>
            <consortium name="Pathogen Informatics"/>
            <person name="Doyle S."/>
        </authorList>
    </citation>
    <scope>NUCLEOTIDE SEQUENCE [LARGE SCALE GENOMIC DNA]</scope>
    <source>
        <strain evidence="1 3">NCTC13315</strain>
    </source>
</reference>
<dbReference type="Proteomes" id="UP000254968">
    <property type="component" value="Unassembled WGS sequence"/>
</dbReference>
<dbReference type="EMBL" id="UGNV01000004">
    <property type="protein sequence ID" value="STX55645.1"/>
    <property type="molecule type" value="Genomic_DNA"/>
</dbReference>
<evidence type="ECO:0000313" key="3">
    <source>
        <dbReference type="Proteomes" id="UP000254968"/>
    </source>
</evidence>
<protein>
    <submittedName>
        <fullName evidence="1">Uncharacterized protein</fullName>
    </submittedName>
</protein>
<dbReference type="RefSeq" id="WP_115304200.1">
    <property type="nucleotide sequence ID" value="NZ_CAAAHO010000012.1"/>
</dbReference>
<keyword evidence="3" id="KW-1185">Reference proteome</keyword>
<dbReference type="OrthoDB" id="5652910at2"/>
<dbReference type="EMBL" id="UGNV01000003">
    <property type="protein sequence ID" value="STX55585.1"/>
    <property type="molecule type" value="Genomic_DNA"/>
</dbReference>
<evidence type="ECO:0000313" key="2">
    <source>
        <dbReference type="EMBL" id="STX55645.1"/>
    </source>
</evidence>
<evidence type="ECO:0000313" key="1">
    <source>
        <dbReference type="EMBL" id="STX55585.1"/>
    </source>
</evidence>
<gene>
    <name evidence="1" type="ORF">NCTC13315_02956</name>
    <name evidence="2" type="ORF">NCTC13315_03016</name>
</gene>
<sequence>MGNVCAIFHERFDLLRALTSCPKKAYLLDQFIFWWQNSKFRLKDSDAIWFMRPYEDIALAVGIGLSTLKKYIKEFVDLGLIERRSTFCAKNKNNNPNEFEVKKRTYIRITDKLLGLIKQNSNVKGLTSQPAQEGNQLAPSSQLKQIETIEKSKSIPSIYKDRNYNTFTNTISEANNVNFGKESHIKSPNQVFTNDFKCEKELEAIITREATNQIKGMLFNIQHQHHLLISDPEQLFAEIVFAVTDSHQFKHCESFKHKLNAISLTLRSKRWSTPKGFYNHSCLGQLFKEKKEVKTRKRQEEKLERELLGITNPQKIAEIKARLACSEEHEMRFNVPEQAITGCSTPIANELVDKLRQINHEIHSEGCYLQMMEKDYHAGLPHASKALIDNSAIKLARLYEEQAEIEKKLATPTQDINLCA</sequence>
<proteinExistence type="predicted"/>